<feature type="transmembrane region" description="Helical" evidence="9">
    <location>
        <begin position="352"/>
        <end position="371"/>
    </location>
</feature>
<feature type="transmembrane region" description="Helical" evidence="9">
    <location>
        <begin position="242"/>
        <end position="262"/>
    </location>
</feature>
<evidence type="ECO:0000256" key="2">
    <source>
        <dbReference type="ARBA" id="ARBA00007935"/>
    </source>
</evidence>
<evidence type="ECO:0000256" key="3">
    <source>
        <dbReference type="ARBA" id="ARBA00022448"/>
    </source>
</evidence>
<sequence length="378" mass="39771">MEIFGSGDSGMEGVTSRMRSKGRTDERSAHTESTIFDAASVARPLLRSGRIRQVLLFIASAVLLALSMFAAISFGAKDLTLSTVWAAVFHYDRSLMTHQIIHELRLPRVLGAAVIGAALAVAGSLIQGITRNPLGDTGVLGINAGAMFVVAVSFAFFPNLPYGTLIILSFLGALMSTLLVFGLGASAPGGLTPMRLTVSGAVTAALLGSMTSGIAIYFDLSQDLAFWYAGGVAGIKWSQLEILAPILLLVIAWSMGLARSISLISMGDEVALNLGINLKRIRLLGLLTVVVLAGLSVSAAGAISFVGLVIPHIARKLIGVDYRQIVPLSALLGAVLLVLADLGARMANPPEELAIGIMVSFIGVPFFLFLARKERRDL</sequence>
<feature type="transmembrane region" description="Helical" evidence="9">
    <location>
        <begin position="196"/>
        <end position="218"/>
    </location>
</feature>
<keyword evidence="6 9" id="KW-1133">Transmembrane helix</keyword>
<evidence type="ECO:0000256" key="7">
    <source>
        <dbReference type="ARBA" id="ARBA00023136"/>
    </source>
</evidence>
<dbReference type="SUPFAM" id="SSF81345">
    <property type="entry name" value="ABC transporter involved in vitamin B12 uptake, BtuC"/>
    <property type="match status" value="1"/>
</dbReference>
<dbReference type="Proteomes" id="UP001242811">
    <property type="component" value="Unassembled WGS sequence"/>
</dbReference>
<evidence type="ECO:0000256" key="5">
    <source>
        <dbReference type="ARBA" id="ARBA00022692"/>
    </source>
</evidence>
<dbReference type="InterPro" id="IPR000522">
    <property type="entry name" value="ABC_transptr_permease_BtuC"/>
</dbReference>
<evidence type="ECO:0000256" key="4">
    <source>
        <dbReference type="ARBA" id="ARBA00022475"/>
    </source>
</evidence>
<proteinExistence type="inferred from homology"/>
<evidence type="ECO:0000313" key="11">
    <source>
        <dbReference type="Proteomes" id="UP001242811"/>
    </source>
</evidence>
<evidence type="ECO:0000256" key="1">
    <source>
        <dbReference type="ARBA" id="ARBA00004651"/>
    </source>
</evidence>
<comment type="caution">
    <text evidence="10">The sequence shown here is derived from an EMBL/GenBank/DDBJ whole genome shotgun (WGS) entry which is preliminary data.</text>
</comment>
<evidence type="ECO:0000256" key="8">
    <source>
        <dbReference type="SAM" id="MobiDB-lite"/>
    </source>
</evidence>
<evidence type="ECO:0000256" key="6">
    <source>
        <dbReference type="ARBA" id="ARBA00022989"/>
    </source>
</evidence>
<organism evidence="10 11">
    <name type="scientific">Paenibacillus brasilensis</name>
    <dbReference type="NCBI Taxonomy" id="128574"/>
    <lineage>
        <taxon>Bacteria</taxon>
        <taxon>Bacillati</taxon>
        <taxon>Bacillota</taxon>
        <taxon>Bacilli</taxon>
        <taxon>Bacillales</taxon>
        <taxon>Paenibacillaceae</taxon>
        <taxon>Paenibacillus</taxon>
    </lineage>
</organism>
<comment type="subcellular location">
    <subcellularLocation>
        <location evidence="1">Cell membrane</location>
        <topology evidence="1">Multi-pass membrane protein</topology>
    </subcellularLocation>
</comment>
<feature type="transmembrane region" description="Helical" evidence="9">
    <location>
        <begin position="138"/>
        <end position="157"/>
    </location>
</feature>
<feature type="transmembrane region" description="Helical" evidence="9">
    <location>
        <begin position="106"/>
        <end position="126"/>
    </location>
</feature>
<reference evidence="10 11" key="1">
    <citation type="submission" date="2023-07" db="EMBL/GenBank/DDBJ databases">
        <title>Genomic Encyclopedia of Type Strains, Phase IV (KMG-IV): sequencing the most valuable type-strain genomes for metagenomic binning, comparative biology and taxonomic classification.</title>
        <authorList>
            <person name="Goeker M."/>
        </authorList>
    </citation>
    <scope>NUCLEOTIDE SEQUENCE [LARGE SCALE GENOMIC DNA]</scope>
    <source>
        <strain evidence="10 11">DSM 14914</strain>
    </source>
</reference>
<dbReference type="EMBL" id="JAUSWA010000026">
    <property type="protein sequence ID" value="MDQ0495750.1"/>
    <property type="molecule type" value="Genomic_DNA"/>
</dbReference>
<dbReference type="PANTHER" id="PTHR30472:SF65">
    <property type="entry name" value="SIDEROPHORE TRANSPORT SYSTEM PERMEASE PROTEIN YFIZ-RELATED"/>
    <property type="match status" value="1"/>
</dbReference>
<keyword evidence="7 9" id="KW-0472">Membrane</keyword>
<evidence type="ECO:0000256" key="9">
    <source>
        <dbReference type="SAM" id="Phobius"/>
    </source>
</evidence>
<dbReference type="CDD" id="cd06550">
    <property type="entry name" value="TM_ABC_iron-siderophores_like"/>
    <property type="match status" value="1"/>
</dbReference>
<keyword evidence="5 9" id="KW-0812">Transmembrane</keyword>
<accession>A0ABU0L252</accession>
<feature type="transmembrane region" description="Helical" evidence="9">
    <location>
        <begin position="283"/>
        <end position="310"/>
    </location>
</feature>
<dbReference type="PANTHER" id="PTHR30472">
    <property type="entry name" value="FERRIC ENTEROBACTIN TRANSPORT SYSTEM PERMEASE PROTEIN"/>
    <property type="match status" value="1"/>
</dbReference>
<comment type="similarity">
    <text evidence="2">Belongs to the binding-protein-dependent transport system permease family. FecCD subfamily.</text>
</comment>
<keyword evidence="11" id="KW-1185">Reference proteome</keyword>
<feature type="transmembrane region" description="Helical" evidence="9">
    <location>
        <begin position="163"/>
        <end position="184"/>
    </location>
</feature>
<protein>
    <submittedName>
        <fullName evidence="10">Iron complex transport system permease protein</fullName>
    </submittedName>
</protein>
<gene>
    <name evidence="10" type="ORF">QOZ95_003932</name>
</gene>
<dbReference type="InterPro" id="IPR037294">
    <property type="entry name" value="ABC_BtuC-like"/>
</dbReference>
<feature type="region of interest" description="Disordered" evidence="8">
    <location>
        <begin position="1"/>
        <end position="30"/>
    </location>
</feature>
<evidence type="ECO:0000313" key="10">
    <source>
        <dbReference type="EMBL" id="MDQ0495750.1"/>
    </source>
</evidence>
<dbReference type="Gene3D" id="1.10.3470.10">
    <property type="entry name" value="ABC transporter involved in vitamin B12 uptake, BtuC"/>
    <property type="match status" value="1"/>
</dbReference>
<name>A0ABU0L252_9BACL</name>
<feature type="transmembrane region" description="Helical" evidence="9">
    <location>
        <begin position="54"/>
        <end position="76"/>
    </location>
</feature>
<dbReference type="Pfam" id="PF01032">
    <property type="entry name" value="FecCD"/>
    <property type="match status" value="1"/>
</dbReference>
<keyword evidence="3" id="KW-0813">Transport</keyword>
<keyword evidence="4" id="KW-1003">Cell membrane</keyword>